<comment type="caution">
    <text evidence="4">The sequence shown here is derived from an EMBL/GenBank/DDBJ whole genome shotgun (WGS) entry which is preliminary data.</text>
</comment>
<evidence type="ECO:0000256" key="1">
    <source>
        <dbReference type="ARBA" id="ARBA00006010"/>
    </source>
</evidence>
<evidence type="ECO:0000313" key="5">
    <source>
        <dbReference type="Proteomes" id="UP001058974"/>
    </source>
</evidence>
<dbReference type="EMBL" id="JAMSHJ010000002">
    <property type="protein sequence ID" value="KAI5434250.1"/>
    <property type="molecule type" value="Genomic_DNA"/>
</dbReference>
<feature type="non-terminal residue" evidence="4">
    <location>
        <position position="120"/>
    </location>
</feature>
<dbReference type="AlphaFoldDB" id="A0A9D4YBN6"/>
<proteinExistence type="inferred from homology"/>
<keyword evidence="2 3" id="KW-0732">Signal</keyword>
<dbReference type="InterPro" id="IPR006969">
    <property type="entry name" value="Stig-like"/>
</dbReference>
<gene>
    <name evidence="4" type="ORF">KIW84_021207</name>
</gene>
<sequence length="120" mass="13049">MSTLTTQFVTFVTLILAMLVQIDGDSNSISITNAEVNKNYLTNIAVEEVGVNYPGPFDCSKSALICNNGELLPRSVCCRNRCVDLSSDPYNCGICGLICPSPLRCCNRLCVNPFISPFNC</sequence>
<reference evidence="4 5" key="1">
    <citation type="journal article" date="2022" name="Nat. Genet.">
        <title>Improved pea reference genome and pan-genome highlight genomic features and evolutionary characteristics.</title>
        <authorList>
            <person name="Yang T."/>
            <person name="Liu R."/>
            <person name="Luo Y."/>
            <person name="Hu S."/>
            <person name="Wang D."/>
            <person name="Wang C."/>
            <person name="Pandey M.K."/>
            <person name="Ge S."/>
            <person name="Xu Q."/>
            <person name="Li N."/>
            <person name="Li G."/>
            <person name="Huang Y."/>
            <person name="Saxena R.K."/>
            <person name="Ji Y."/>
            <person name="Li M."/>
            <person name="Yan X."/>
            <person name="He Y."/>
            <person name="Liu Y."/>
            <person name="Wang X."/>
            <person name="Xiang C."/>
            <person name="Varshney R.K."/>
            <person name="Ding H."/>
            <person name="Gao S."/>
            <person name="Zong X."/>
        </authorList>
    </citation>
    <scope>NUCLEOTIDE SEQUENCE [LARGE SCALE GENOMIC DNA]</scope>
    <source>
        <strain evidence="4 5">cv. Zhongwan 6</strain>
    </source>
</reference>
<organism evidence="4 5">
    <name type="scientific">Pisum sativum</name>
    <name type="common">Garden pea</name>
    <name type="synonym">Lathyrus oleraceus</name>
    <dbReference type="NCBI Taxonomy" id="3888"/>
    <lineage>
        <taxon>Eukaryota</taxon>
        <taxon>Viridiplantae</taxon>
        <taxon>Streptophyta</taxon>
        <taxon>Embryophyta</taxon>
        <taxon>Tracheophyta</taxon>
        <taxon>Spermatophyta</taxon>
        <taxon>Magnoliopsida</taxon>
        <taxon>eudicotyledons</taxon>
        <taxon>Gunneridae</taxon>
        <taxon>Pentapetalae</taxon>
        <taxon>rosids</taxon>
        <taxon>fabids</taxon>
        <taxon>Fabales</taxon>
        <taxon>Fabaceae</taxon>
        <taxon>Papilionoideae</taxon>
        <taxon>50 kb inversion clade</taxon>
        <taxon>NPAAA clade</taxon>
        <taxon>Hologalegina</taxon>
        <taxon>IRL clade</taxon>
        <taxon>Fabeae</taxon>
        <taxon>Lathyrus</taxon>
    </lineage>
</organism>
<evidence type="ECO:0000313" key="4">
    <source>
        <dbReference type="EMBL" id="KAI5434250.1"/>
    </source>
</evidence>
<comment type="similarity">
    <text evidence="1">Belongs to the STIG1 family.</text>
</comment>
<dbReference type="Gramene" id="Psat02G0120700-T1">
    <property type="protein sequence ID" value="KAI5434250.1"/>
    <property type="gene ID" value="KIW84_021207"/>
</dbReference>
<dbReference type="Proteomes" id="UP001058974">
    <property type="component" value="Chromosome 2"/>
</dbReference>
<dbReference type="Pfam" id="PF04885">
    <property type="entry name" value="Stig1"/>
    <property type="match status" value="1"/>
</dbReference>
<protein>
    <submittedName>
        <fullName evidence="4">Uncharacterized protein</fullName>
    </submittedName>
</protein>
<dbReference type="PANTHER" id="PTHR33227">
    <property type="entry name" value="STIGMA-SPECIFIC STIG1-LIKE PROTEIN 3"/>
    <property type="match status" value="1"/>
</dbReference>
<dbReference type="PANTHER" id="PTHR33227:SF48">
    <property type="entry name" value="STIGMA-SPECIFIC STIG1-LIKE PROTEIN 4"/>
    <property type="match status" value="1"/>
</dbReference>
<keyword evidence="5" id="KW-1185">Reference proteome</keyword>
<evidence type="ECO:0000256" key="3">
    <source>
        <dbReference type="SAM" id="SignalP"/>
    </source>
</evidence>
<evidence type="ECO:0000256" key="2">
    <source>
        <dbReference type="ARBA" id="ARBA00022729"/>
    </source>
</evidence>
<accession>A0A9D4YBN6</accession>
<feature type="signal peptide" evidence="3">
    <location>
        <begin position="1"/>
        <end position="24"/>
    </location>
</feature>
<feature type="chain" id="PRO_5039226673" evidence="3">
    <location>
        <begin position="25"/>
        <end position="120"/>
    </location>
</feature>
<name>A0A9D4YBN6_PEA</name>